<evidence type="ECO:0000313" key="7">
    <source>
        <dbReference type="Proteomes" id="UP000488299"/>
    </source>
</evidence>
<name>A0A7J5U543_9BACT</name>
<dbReference type="Pfam" id="PF02954">
    <property type="entry name" value="HTH_8"/>
    <property type="match status" value="1"/>
</dbReference>
<dbReference type="SUPFAM" id="SSF46689">
    <property type="entry name" value="Homeodomain-like"/>
    <property type="match status" value="1"/>
</dbReference>
<evidence type="ECO:0000256" key="4">
    <source>
        <dbReference type="ARBA" id="ARBA00023163"/>
    </source>
</evidence>
<dbReference type="SMART" id="SM00382">
    <property type="entry name" value="AAA"/>
    <property type="match status" value="1"/>
</dbReference>
<dbReference type="Proteomes" id="UP000488299">
    <property type="component" value="Unassembled WGS sequence"/>
</dbReference>
<evidence type="ECO:0000313" key="6">
    <source>
        <dbReference type="EMBL" id="KAB7732954.1"/>
    </source>
</evidence>
<evidence type="ECO:0000256" key="3">
    <source>
        <dbReference type="ARBA" id="ARBA00023015"/>
    </source>
</evidence>
<dbReference type="AlphaFoldDB" id="A0A7J5U543"/>
<reference evidence="6 7" key="1">
    <citation type="submission" date="2019-10" db="EMBL/GenBank/DDBJ databases">
        <title>Rudanella paleaurantiibacter sp. nov., isolated from sludge.</title>
        <authorList>
            <person name="Xu S.Q."/>
        </authorList>
    </citation>
    <scope>NUCLEOTIDE SEQUENCE [LARGE SCALE GENOMIC DNA]</scope>
    <source>
        <strain evidence="6 7">HX-22-17</strain>
    </source>
</reference>
<organism evidence="6 7">
    <name type="scientific">Rudanella paleaurantiibacter</name>
    <dbReference type="NCBI Taxonomy" id="2614655"/>
    <lineage>
        <taxon>Bacteria</taxon>
        <taxon>Pseudomonadati</taxon>
        <taxon>Bacteroidota</taxon>
        <taxon>Cytophagia</taxon>
        <taxon>Cytophagales</taxon>
        <taxon>Cytophagaceae</taxon>
        <taxon>Rudanella</taxon>
    </lineage>
</organism>
<dbReference type="Pfam" id="PF00158">
    <property type="entry name" value="Sigma54_activat"/>
    <property type="match status" value="1"/>
</dbReference>
<dbReference type="CDD" id="cd00009">
    <property type="entry name" value="AAA"/>
    <property type="match status" value="1"/>
</dbReference>
<dbReference type="InterPro" id="IPR058031">
    <property type="entry name" value="AAA_lid_NorR"/>
</dbReference>
<dbReference type="SUPFAM" id="SSF52540">
    <property type="entry name" value="P-loop containing nucleoside triphosphate hydrolases"/>
    <property type="match status" value="1"/>
</dbReference>
<evidence type="ECO:0000259" key="5">
    <source>
        <dbReference type="PROSITE" id="PS50045"/>
    </source>
</evidence>
<keyword evidence="4" id="KW-0804">Transcription</keyword>
<dbReference type="Pfam" id="PF25601">
    <property type="entry name" value="AAA_lid_14"/>
    <property type="match status" value="1"/>
</dbReference>
<keyword evidence="1" id="KW-0547">Nucleotide-binding</keyword>
<feature type="domain" description="Sigma-54 factor interaction" evidence="5">
    <location>
        <begin position="180"/>
        <end position="408"/>
    </location>
</feature>
<evidence type="ECO:0000256" key="1">
    <source>
        <dbReference type="ARBA" id="ARBA00022741"/>
    </source>
</evidence>
<dbReference type="Gene3D" id="3.40.50.300">
    <property type="entry name" value="P-loop containing nucleotide triphosphate hydrolases"/>
    <property type="match status" value="1"/>
</dbReference>
<comment type="caution">
    <text evidence="6">The sequence shown here is derived from an EMBL/GenBank/DDBJ whole genome shotgun (WGS) entry which is preliminary data.</text>
</comment>
<dbReference type="RefSeq" id="WP_152122687.1">
    <property type="nucleotide sequence ID" value="NZ_WELI01000001.1"/>
</dbReference>
<dbReference type="InterPro" id="IPR025944">
    <property type="entry name" value="Sigma_54_int_dom_CS"/>
</dbReference>
<protein>
    <submittedName>
        <fullName evidence="6">AAA family ATPase</fullName>
    </submittedName>
</protein>
<proteinExistence type="predicted"/>
<evidence type="ECO:0000256" key="2">
    <source>
        <dbReference type="ARBA" id="ARBA00022840"/>
    </source>
</evidence>
<sequence>MKILVSWYAYSNDFAGNEVRTDGPTYQFHQYFFEHDRHLILSSAAPDEDPRLDRLINRLLLDFPGRQIEGRGMRVADPIDMPDIKTKVEALLLGLSDADQIDLFISPGTPAMQVAWYLCHTSLSLPTRLLQTRAPQFTKTKRPELMVVNTERSAVPVSIVIREGLQTKEAKASATEYLITPALQPVYDRAAKLAQTDRVTGLIHGASGSGKEHLARYIHQQSHRSAGPFVAVNCSALGDTLLESRLFGYEKGAFTGAEKKTEGFFDAAREGTLFLDEIGDISPYMQQTLLRVLQEGEFTPVGATKARKADVRIIAATHRNLREACEAGQFRWDLLYRLSVAELHLPALAERGMTDKRALVEYFLKTKGKAFKRSKPLKLAPVVWKHLDAYLFPGNVRELENLIESLYVFAGEVAEEADLPDWLLTPSTQGSTFDWQAHEKQLIQQALAYFGGNKSQACKALGYGSINTLTAKIAGYGLM</sequence>
<dbReference type="InterPro" id="IPR002078">
    <property type="entry name" value="Sigma_54_int"/>
</dbReference>
<dbReference type="GO" id="GO:0005524">
    <property type="term" value="F:ATP binding"/>
    <property type="evidence" value="ECO:0007669"/>
    <property type="project" value="UniProtKB-KW"/>
</dbReference>
<dbReference type="GO" id="GO:0043565">
    <property type="term" value="F:sequence-specific DNA binding"/>
    <property type="evidence" value="ECO:0007669"/>
    <property type="project" value="InterPro"/>
</dbReference>
<dbReference type="InterPro" id="IPR009057">
    <property type="entry name" value="Homeodomain-like_sf"/>
</dbReference>
<dbReference type="Gene3D" id="1.10.10.60">
    <property type="entry name" value="Homeodomain-like"/>
    <property type="match status" value="1"/>
</dbReference>
<dbReference type="GO" id="GO:0006355">
    <property type="term" value="P:regulation of DNA-templated transcription"/>
    <property type="evidence" value="ECO:0007669"/>
    <property type="project" value="InterPro"/>
</dbReference>
<dbReference type="InterPro" id="IPR003593">
    <property type="entry name" value="AAA+_ATPase"/>
</dbReference>
<dbReference type="FunFam" id="3.40.50.300:FF:000006">
    <property type="entry name" value="DNA-binding transcriptional regulator NtrC"/>
    <property type="match status" value="1"/>
</dbReference>
<gene>
    <name evidence="6" type="ORF">F5984_03135</name>
</gene>
<dbReference type="Gene3D" id="1.10.8.60">
    <property type="match status" value="1"/>
</dbReference>
<keyword evidence="3" id="KW-0805">Transcription regulation</keyword>
<dbReference type="EMBL" id="WELI01000001">
    <property type="protein sequence ID" value="KAB7732954.1"/>
    <property type="molecule type" value="Genomic_DNA"/>
</dbReference>
<accession>A0A7J5U543</accession>
<dbReference type="InterPro" id="IPR027417">
    <property type="entry name" value="P-loop_NTPase"/>
</dbReference>
<dbReference type="PANTHER" id="PTHR32071">
    <property type="entry name" value="TRANSCRIPTIONAL REGULATORY PROTEIN"/>
    <property type="match status" value="1"/>
</dbReference>
<keyword evidence="7" id="KW-1185">Reference proteome</keyword>
<dbReference type="PROSITE" id="PS00688">
    <property type="entry name" value="SIGMA54_INTERACT_3"/>
    <property type="match status" value="1"/>
</dbReference>
<dbReference type="InterPro" id="IPR002197">
    <property type="entry name" value="HTH_Fis"/>
</dbReference>
<keyword evidence="2" id="KW-0067">ATP-binding</keyword>
<dbReference type="PROSITE" id="PS50045">
    <property type="entry name" value="SIGMA54_INTERACT_4"/>
    <property type="match status" value="1"/>
</dbReference>